<dbReference type="EMBL" id="BJYZ01000032">
    <property type="protein sequence ID" value="GEO41843.1"/>
    <property type="molecule type" value="Genomic_DNA"/>
</dbReference>
<gene>
    <name evidence="1" type="ORF">SAE02_59910</name>
</gene>
<accession>A0A512DZC7</accession>
<reference evidence="1 2" key="1">
    <citation type="submission" date="2019-07" db="EMBL/GenBank/DDBJ databases">
        <title>Whole genome shotgun sequence of Skermanella aerolata NBRC 106429.</title>
        <authorList>
            <person name="Hosoyama A."/>
            <person name="Uohara A."/>
            <person name="Ohji S."/>
            <person name="Ichikawa N."/>
        </authorList>
    </citation>
    <scope>NUCLEOTIDE SEQUENCE [LARGE SCALE GENOMIC DNA]</scope>
    <source>
        <strain evidence="1 2">NBRC 106429</strain>
    </source>
</reference>
<evidence type="ECO:0000313" key="1">
    <source>
        <dbReference type="EMBL" id="GEO41843.1"/>
    </source>
</evidence>
<evidence type="ECO:0008006" key="3">
    <source>
        <dbReference type="Google" id="ProtNLM"/>
    </source>
</evidence>
<organism evidence="1 2">
    <name type="scientific">Skermanella aerolata</name>
    <dbReference type="NCBI Taxonomy" id="393310"/>
    <lineage>
        <taxon>Bacteria</taxon>
        <taxon>Pseudomonadati</taxon>
        <taxon>Pseudomonadota</taxon>
        <taxon>Alphaproteobacteria</taxon>
        <taxon>Rhodospirillales</taxon>
        <taxon>Azospirillaceae</taxon>
        <taxon>Skermanella</taxon>
    </lineage>
</organism>
<sequence length="110" mass="12193">MPVMAILLRCRAGFHLPTDQVADQNRKFPSPLCRQARPCHSARLHSVVHFDARMPSAPEPASIKARNMAETIIGHIKKFSSLNLSKHRSVINAFVHIIAAITTYQINGLG</sequence>
<protein>
    <recommendedName>
        <fullName evidence="3">Transposase DDE domain-containing protein</fullName>
    </recommendedName>
</protein>
<dbReference type="RefSeq" id="WP_044436210.1">
    <property type="nucleotide sequence ID" value="NZ_BJYZ01000032.1"/>
</dbReference>
<keyword evidence="2" id="KW-1185">Reference proteome</keyword>
<dbReference type="Proteomes" id="UP000321523">
    <property type="component" value="Unassembled WGS sequence"/>
</dbReference>
<name>A0A512DZC7_9PROT</name>
<dbReference type="AlphaFoldDB" id="A0A512DZC7"/>
<dbReference type="OrthoDB" id="9774608at2"/>
<comment type="caution">
    <text evidence="1">The sequence shown here is derived from an EMBL/GenBank/DDBJ whole genome shotgun (WGS) entry which is preliminary data.</text>
</comment>
<evidence type="ECO:0000313" key="2">
    <source>
        <dbReference type="Proteomes" id="UP000321523"/>
    </source>
</evidence>
<proteinExistence type="predicted"/>